<keyword evidence="1" id="KW-1015">Disulfide bond</keyword>
<accession>A0ABD1CMW7</accession>
<feature type="region of interest" description="Disordered" evidence="2">
    <location>
        <begin position="1"/>
        <end position="65"/>
    </location>
</feature>
<dbReference type="InterPro" id="IPR001304">
    <property type="entry name" value="C-type_lectin-like"/>
</dbReference>
<gene>
    <name evidence="4" type="ORF">pipiens_001526</name>
</gene>
<evidence type="ECO:0000256" key="2">
    <source>
        <dbReference type="SAM" id="MobiDB-lite"/>
    </source>
</evidence>
<protein>
    <recommendedName>
        <fullName evidence="3">C-type lectin domain-containing protein</fullName>
    </recommendedName>
</protein>
<dbReference type="AlphaFoldDB" id="A0ABD1CMW7"/>
<dbReference type="SUPFAM" id="SSF56436">
    <property type="entry name" value="C-type lectin-like"/>
    <property type="match status" value="1"/>
</dbReference>
<dbReference type="PROSITE" id="PS50041">
    <property type="entry name" value="C_TYPE_LECTIN_2"/>
    <property type="match status" value="1"/>
</dbReference>
<evidence type="ECO:0000313" key="5">
    <source>
        <dbReference type="Proteomes" id="UP001562425"/>
    </source>
</evidence>
<comment type="caution">
    <text evidence="4">The sequence shown here is derived from an EMBL/GenBank/DDBJ whole genome shotgun (WGS) entry which is preliminary data.</text>
</comment>
<reference evidence="4 5" key="1">
    <citation type="submission" date="2024-05" db="EMBL/GenBank/DDBJ databases">
        <title>Culex pipiens pipiens assembly and annotation.</title>
        <authorList>
            <person name="Alout H."/>
            <person name="Durand T."/>
        </authorList>
    </citation>
    <scope>NUCLEOTIDE SEQUENCE [LARGE SCALE GENOMIC DNA]</scope>
    <source>
        <strain evidence="4">HA-2024</strain>
        <tissue evidence="4">Whole body</tissue>
    </source>
</reference>
<name>A0ABD1CMW7_CULPP</name>
<dbReference type="PANTHER" id="PTHR22803">
    <property type="entry name" value="MANNOSE, PHOSPHOLIPASE, LECTIN RECEPTOR RELATED"/>
    <property type="match status" value="1"/>
</dbReference>
<organism evidence="4 5">
    <name type="scientific">Culex pipiens pipiens</name>
    <name type="common">Northern house mosquito</name>
    <dbReference type="NCBI Taxonomy" id="38569"/>
    <lineage>
        <taxon>Eukaryota</taxon>
        <taxon>Metazoa</taxon>
        <taxon>Ecdysozoa</taxon>
        <taxon>Arthropoda</taxon>
        <taxon>Hexapoda</taxon>
        <taxon>Insecta</taxon>
        <taxon>Pterygota</taxon>
        <taxon>Neoptera</taxon>
        <taxon>Endopterygota</taxon>
        <taxon>Diptera</taxon>
        <taxon>Nematocera</taxon>
        <taxon>Culicoidea</taxon>
        <taxon>Culicidae</taxon>
        <taxon>Culicinae</taxon>
        <taxon>Culicini</taxon>
        <taxon>Culex</taxon>
        <taxon>Culex</taxon>
    </lineage>
</organism>
<feature type="domain" description="C-type lectin" evidence="3">
    <location>
        <begin position="205"/>
        <end position="327"/>
    </location>
</feature>
<dbReference type="SMART" id="SM00034">
    <property type="entry name" value="CLECT"/>
    <property type="match status" value="1"/>
</dbReference>
<keyword evidence="5" id="KW-1185">Reference proteome</keyword>
<dbReference type="InterPro" id="IPR018378">
    <property type="entry name" value="C-type_lectin_CS"/>
</dbReference>
<feature type="compositionally biased region" description="Low complexity" evidence="2">
    <location>
        <begin position="33"/>
        <end position="50"/>
    </location>
</feature>
<feature type="region of interest" description="Disordered" evidence="2">
    <location>
        <begin position="175"/>
        <end position="195"/>
    </location>
</feature>
<evidence type="ECO:0000313" key="4">
    <source>
        <dbReference type="EMBL" id="KAL1377686.1"/>
    </source>
</evidence>
<dbReference type="Pfam" id="PF00059">
    <property type="entry name" value="Lectin_C"/>
    <property type="match status" value="1"/>
</dbReference>
<proteinExistence type="predicted"/>
<dbReference type="InterPro" id="IPR050111">
    <property type="entry name" value="C-type_lectin/snaclec_domain"/>
</dbReference>
<evidence type="ECO:0000256" key="1">
    <source>
        <dbReference type="ARBA" id="ARBA00023157"/>
    </source>
</evidence>
<dbReference type="EMBL" id="JBEHCU010010814">
    <property type="protein sequence ID" value="KAL1377686.1"/>
    <property type="molecule type" value="Genomic_DNA"/>
</dbReference>
<dbReference type="Proteomes" id="UP001562425">
    <property type="component" value="Unassembled WGS sequence"/>
</dbReference>
<evidence type="ECO:0000259" key="3">
    <source>
        <dbReference type="PROSITE" id="PS50041"/>
    </source>
</evidence>
<dbReference type="CDD" id="cd00037">
    <property type="entry name" value="CLECT"/>
    <property type="match status" value="1"/>
</dbReference>
<dbReference type="InterPro" id="IPR016187">
    <property type="entry name" value="CTDL_fold"/>
</dbReference>
<feature type="compositionally biased region" description="Basic and acidic residues" evidence="2">
    <location>
        <begin position="1"/>
        <end position="17"/>
    </location>
</feature>
<dbReference type="InterPro" id="IPR016186">
    <property type="entry name" value="C-type_lectin-like/link_sf"/>
</dbReference>
<dbReference type="Gene3D" id="3.10.100.10">
    <property type="entry name" value="Mannose-Binding Protein A, subunit A"/>
    <property type="match status" value="1"/>
</dbReference>
<dbReference type="PROSITE" id="PS00615">
    <property type="entry name" value="C_TYPE_LECTIN_1"/>
    <property type="match status" value="1"/>
</dbReference>
<sequence length="335" mass="37164">MKNERSQAKEKKKDSKDLLASLNLDFSDDSRSKASSSGGSDSESRSGAARNVRQGRRALAREASVSVPYHKLKQRTLEEFLNRRTVKNPLEFPVDGRQSLAAAIRMPPEKLEAFAKYLEEREKQTIEFFKSENVQMEPAEEPVETTQEVPFSEPKATTTLPAIDTEPIKLLGVTDTEPDELPGSPKNSTSDISSRAGFPNSYQRYFVYNDEPVTFIEACHKCQSHGLRLASVHSALDDVKLRAALVQEDINQRGPWWIAGTDTGMSGSFELITGNQRLGARSGYTNFAPGEPNNVGGDEHCLEVGGGPWGTLWNDAVCDQKKRYICELNSSLETF</sequence>